<evidence type="ECO:0000313" key="2">
    <source>
        <dbReference type="EMBL" id="CAG8685152.1"/>
    </source>
</evidence>
<proteinExistence type="predicted"/>
<comment type="caution">
    <text evidence="2">The sequence shown here is derived from an EMBL/GenBank/DDBJ whole genome shotgun (WGS) entry which is preliminary data.</text>
</comment>
<feature type="compositionally biased region" description="Polar residues" evidence="1">
    <location>
        <begin position="45"/>
        <end position="56"/>
    </location>
</feature>
<feature type="region of interest" description="Disordered" evidence="1">
    <location>
        <begin position="1"/>
        <end position="68"/>
    </location>
</feature>
<name>A0A9N9EML5_9GLOM</name>
<feature type="non-terminal residue" evidence="2">
    <location>
        <position position="1"/>
    </location>
</feature>
<dbReference type="EMBL" id="CAJVPZ010018177">
    <property type="protein sequence ID" value="CAG8685152.1"/>
    <property type="molecule type" value="Genomic_DNA"/>
</dbReference>
<organism evidence="2 3">
    <name type="scientific">Racocetra fulgida</name>
    <dbReference type="NCBI Taxonomy" id="60492"/>
    <lineage>
        <taxon>Eukaryota</taxon>
        <taxon>Fungi</taxon>
        <taxon>Fungi incertae sedis</taxon>
        <taxon>Mucoromycota</taxon>
        <taxon>Glomeromycotina</taxon>
        <taxon>Glomeromycetes</taxon>
        <taxon>Diversisporales</taxon>
        <taxon>Gigasporaceae</taxon>
        <taxon>Racocetra</taxon>
    </lineage>
</organism>
<accession>A0A9N9EML5</accession>
<reference evidence="2" key="1">
    <citation type="submission" date="2021-06" db="EMBL/GenBank/DDBJ databases">
        <authorList>
            <person name="Kallberg Y."/>
            <person name="Tangrot J."/>
            <person name="Rosling A."/>
        </authorList>
    </citation>
    <scope>NUCLEOTIDE SEQUENCE</scope>
    <source>
        <strain evidence="2">IN212</strain>
    </source>
</reference>
<gene>
    <name evidence="2" type="ORF">RFULGI_LOCUS9785</name>
</gene>
<dbReference type="AlphaFoldDB" id="A0A9N9EML5"/>
<dbReference type="OrthoDB" id="2447688at2759"/>
<evidence type="ECO:0000313" key="3">
    <source>
        <dbReference type="Proteomes" id="UP000789396"/>
    </source>
</evidence>
<feature type="compositionally biased region" description="Basic and acidic residues" evidence="1">
    <location>
        <begin position="1"/>
        <end position="29"/>
    </location>
</feature>
<protein>
    <submittedName>
        <fullName evidence="2">13019_t:CDS:1</fullName>
    </submittedName>
</protein>
<sequence length="68" mass="8141">QEIIEDSYKNMTDELKINDNEYDENEKNNQPKIHNRSKKNKEQNTHNIRQTRSSKVVSVISDDESYEK</sequence>
<dbReference type="Proteomes" id="UP000789396">
    <property type="component" value="Unassembled WGS sequence"/>
</dbReference>
<evidence type="ECO:0000256" key="1">
    <source>
        <dbReference type="SAM" id="MobiDB-lite"/>
    </source>
</evidence>
<keyword evidence="3" id="KW-1185">Reference proteome</keyword>